<dbReference type="SUPFAM" id="SSF50630">
    <property type="entry name" value="Acid proteases"/>
    <property type="match status" value="1"/>
</dbReference>
<organism evidence="7 8">
    <name type="scientific">Podospora anserina (strain S / ATCC MYA-4624 / DSM 980 / FGSC 10383)</name>
    <name type="common">Pleurage anserina</name>
    <dbReference type="NCBI Taxonomy" id="515849"/>
    <lineage>
        <taxon>Eukaryota</taxon>
        <taxon>Fungi</taxon>
        <taxon>Dikarya</taxon>
        <taxon>Ascomycota</taxon>
        <taxon>Pezizomycotina</taxon>
        <taxon>Sordariomycetes</taxon>
        <taxon>Sordariomycetidae</taxon>
        <taxon>Sordariales</taxon>
        <taxon>Podosporaceae</taxon>
        <taxon>Podospora</taxon>
        <taxon>Podospora anserina</taxon>
    </lineage>
</organism>
<dbReference type="Gene3D" id="2.40.70.10">
    <property type="entry name" value="Acid Proteases"/>
    <property type="match status" value="2"/>
</dbReference>
<dbReference type="GO" id="GO:0006508">
    <property type="term" value="P:proteolysis"/>
    <property type="evidence" value="ECO:0007669"/>
    <property type="project" value="UniProtKB-KW"/>
</dbReference>
<dbReference type="Pfam" id="PF00026">
    <property type="entry name" value="Asp"/>
    <property type="match status" value="1"/>
</dbReference>
<feature type="compositionally biased region" description="Basic residues" evidence="4">
    <location>
        <begin position="524"/>
        <end position="543"/>
    </location>
</feature>
<dbReference type="PANTHER" id="PTHR47966:SF51">
    <property type="entry name" value="BETA-SITE APP-CLEAVING ENZYME, ISOFORM A-RELATED"/>
    <property type="match status" value="1"/>
</dbReference>
<evidence type="ECO:0000256" key="3">
    <source>
        <dbReference type="RuleBase" id="RU000454"/>
    </source>
</evidence>
<dbReference type="InterPro" id="IPR021109">
    <property type="entry name" value="Peptidase_aspartic_dom_sf"/>
</dbReference>
<proteinExistence type="inferred from homology"/>
<evidence type="ECO:0000259" key="6">
    <source>
        <dbReference type="PROSITE" id="PS51767"/>
    </source>
</evidence>
<keyword evidence="5" id="KW-0812">Transmembrane</keyword>
<dbReference type="PRINTS" id="PR00792">
    <property type="entry name" value="PEPSIN"/>
</dbReference>
<keyword evidence="3" id="KW-0378">Hydrolase</keyword>
<name>A0A090CUK9_PODAN</name>
<dbReference type="eggNOG" id="KOG1339">
    <property type="taxonomic scope" value="Eukaryota"/>
</dbReference>
<accession>A0A090CUK9</accession>
<dbReference type="InParanoid" id="A0A090CUK9"/>
<evidence type="ECO:0000256" key="2">
    <source>
        <dbReference type="ARBA" id="ARBA00022750"/>
    </source>
</evidence>
<feature type="domain" description="Peptidase A1" evidence="6">
    <location>
        <begin position="152"/>
        <end position="511"/>
    </location>
</feature>
<evidence type="ECO:0000256" key="1">
    <source>
        <dbReference type="ARBA" id="ARBA00007447"/>
    </source>
</evidence>
<dbReference type="InterPro" id="IPR033121">
    <property type="entry name" value="PEPTIDASE_A1"/>
</dbReference>
<evidence type="ECO:0000313" key="7">
    <source>
        <dbReference type="EMBL" id="CDP30102.1"/>
    </source>
</evidence>
<dbReference type="AlphaFoldDB" id="A0A090CUK9"/>
<reference evidence="8" key="2">
    <citation type="journal article" date="2014" name="Genetics">
        <title>Maintaining two mating types: Structure of the mating type locus and its role in heterokaryosis in Podospora anserina.</title>
        <authorList>
            <person name="Grognet P."/>
            <person name="Bidard F."/>
            <person name="Kuchly C."/>
            <person name="Tong L.C.H."/>
            <person name="Coppin E."/>
            <person name="Benkhali J.A."/>
            <person name="Couloux A."/>
            <person name="Wincker P."/>
            <person name="Debuchy R."/>
            <person name="Silar P."/>
        </authorList>
    </citation>
    <scope>GENOME REANNOTATION</scope>
    <source>
        <strain evidence="8">S / ATCC MYA-4624 / DSM 980 / FGSC 10383</strain>
    </source>
</reference>
<dbReference type="GO" id="GO:0000324">
    <property type="term" value="C:fungal-type vacuole"/>
    <property type="evidence" value="ECO:0007669"/>
    <property type="project" value="TreeGrafter"/>
</dbReference>
<reference evidence="7 8" key="1">
    <citation type="journal article" date="2008" name="Genome Biol.">
        <title>The genome sequence of the model ascomycete fungus Podospora anserina.</title>
        <authorList>
            <person name="Espagne E."/>
            <person name="Lespinet O."/>
            <person name="Malagnac F."/>
            <person name="Da Silva C."/>
            <person name="Jaillon O."/>
            <person name="Porcel B.M."/>
            <person name="Couloux A."/>
            <person name="Aury J.-M."/>
            <person name="Segurens B."/>
            <person name="Poulain J."/>
            <person name="Anthouard V."/>
            <person name="Grossetete S."/>
            <person name="Khalili H."/>
            <person name="Coppin E."/>
            <person name="Dequard-Chablat M."/>
            <person name="Picard M."/>
            <person name="Contamine V."/>
            <person name="Arnaise S."/>
            <person name="Bourdais A."/>
            <person name="Berteaux-Lecellier V."/>
            <person name="Gautheret D."/>
            <person name="de Vries R.P."/>
            <person name="Battaglia E."/>
            <person name="Coutinho P.M."/>
            <person name="Danchin E.G.J."/>
            <person name="Henrissat B."/>
            <person name="El Khoury R."/>
            <person name="Sainsard-Chanet A."/>
            <person name="Boivin A."/>
            <person name="Pinan-Lucarre B."/>
            <person name="Sellem C.H."/>
            <person name="Debuchy R."/>
            <person name="Wincker P."/>
            <person name="Weissenbach J."/>
            <person name="Silar P."/>
        </authorList>
    </citation>
    <scope>NUCLEOTIDE SEQUENCE [LARGE SCALE GENOMIC DNA]</scope>
    <source>
        <strain evidence="8">S / ATCC MYA-4624 / DSM 980 / FGSC 10383</strain>
    </source>
</reference>
<keyword evidence="3" id="KW-0645">Protease</keyword>
<keyword evidence="5" id="KW-0472">Membrane</keyword>
<dbReference type="PANTHER" id="PTHR47966">
    <property type="entry name" value="BETA-SITE APP-CLEAVING ENZYME, ISOFORM A-RELATED"/>
    <property type="match status" value="1"/>
</dbReference>
<evidence type="ECO:0000256" key="4">
    <source>
        <dbReference type="SAM" id="MobiDB-lite"/>
    </source>
</evidence>
<dbReference type="CDD" id="cd05471">
    <property type="entry name" value="pepsin_like"/>
    <property type="match status" value="1"/>
</dbReference>
<dbReference type="InterPro" id="IPR001969">
    <property type="entry name" value="Aspartic_peptidase_AS"/>
</dbReference>
<comment type="similarity">
    <text evidence="1 3">Belongs to the peptidase A1 family.</text>
</comment>
<feature type="transmembrane region" description="Helical" evidence="5">
    <location>
        <begin position="12"/>
        <end position="40"/>
    </location>
</feature>
<protein>
    <recommendedName>
        <fullName evidence="6">Peptidase A1 domain-containing protein</fullName>
    </recommendedName>
</protein>
<dbReference type="InterPro" id="IPR034164">
    <property type="entry name" value="Pepsin-like_dom"/>
</dbReference>
<evidence type="ECO:0000256" key="5">
    <source>
        <dbReference type="SAM" id="Phobius"/>
    </source>
</evidence>
<keyword evidence="2 3" id="KW-0064">Aspartyl protease</keyword>
<keyword evidence="8" id="KW-1185">Reference proteome</keyword>
<dbReference type="PROSITE" id="PS51767">
    <property type="entry name" value="PEPTIDASE_A1"/>
    <property type="match status" value="1"/>
</dbReference>
<sequence length="549" mass="59846">MRHTKDCQQQTIVHGFIAMIFDMGSSLGGYFPAFFLLFFLRSLKRHKPLGCFTRYELQLPRHSFYVQDRDTPRPTLSIMKLPFSLTASAALCVAAGSALSIDRREPYEIYRFPGRIPGLGGNEAQQDVGSTWSSGVNIPLEVWRRGKTDLQWAGEITVGIPPQRFKVIFDTGSPYLLLPRDNCTKCSPEQNLFNPFLSSTFSSSPGIPLQLFFGTAGGGTRPTNTSQGANCTAVTDTVAISSPPITGYDQQFLLCDYYSSGLATQPADGIFGLGPLPTDFWPDQASNTTAEFETAYWNWINNTGGDLGPEFGFYLLGPKPQLTVGGTDARLYYPSTVRTIGLDVQLSIMRASWVAGLRAVRVNSQYLLSNTSSAIRDDVTLLDTGSAIILTPDFTTAAQIYNFLSPEIGPLDNLGSWGGPCEVLDEIAWTEDITFTVGTGERSVEVGLVKGAFNLGVFDDSRPGICQAVFVSPTQTAREPIRGRLAWVLGTPVLKGYYTVWNGREMEVGFGELKTGRGGEWVKGKGKRGKGWGKGFGKGKGKGRGVWGL</sequence>
<keyword evidence="5" id="KW-1133">Transmembrane helix</keyword>
<feature type="region of interest" description="Disordered" evidence="4">
    <location>
        <begin position="521"/>
        <end position="549"/>
    </location>
</feature>
<dbReference type="Proteomes" id="UP000001197">
    <property type="component" value="Chromosome 5"/>
</dbReference>
<evidence type="ECO:0000313" key="8">
    <source>
        <dbReference type="Proteomes" id="UP000001197"/>
    </source>
</evidence>
<dbReference type="PROSITE" id="PS00141">
    <property type="entry name" value="ASP_PROTEASE"/>
    <property type="match status" value="1"/>
</dbReference>
<dbReference type="GO" id="GO:0004190">
    <property type="term" value="F:aspartic-type endopeptidase activity"/>
    <property type="evidence" value="ECO:0007669"/>
    <property type="project" value="UniProtKB-KW"/>
</dbReference>
<dbReference type="InterPro" id="IPR001461">
    <property type="entry name" value="Aspartic_peptidase_A1"/>
</dbReference>
<dbReference type="EMBL" id="FO904940">
    <property type="protein sequence ID" value="CDP30102.1"/>
    <property type="molecule type" value="Genomic_DNA"/>
</dbReference>